<name>A0A7L1YED5_9PASS</name>
<dbReference type="EMBL" id="VXBX01002355">
    <property type="protein sequence ID" value="NXP19294.1"/>
    <property type="molecule type" value="Genomic_DNA"/>
</dbReference>
<dbReference type="CDD" id="cd00176">
    <property type="entry name" value="SPEC"/>
    <property type="match status" value="2"/>
</dbReference>
<sequence length="328" mass="37811">LLLSKDLGKHLLEVEDLLQKHGLLEADIAAQTDRVQALNGAALHFSCLEAKIIRNRVAHVRTCLSQLEGLAAQRRRHLEASRRLWTFYQEVEEAEAWIGDKEKILAAKPAGRDLGSVAALMAEHKAMLAELGKRRALLHLTLRRGGGGLAGRAEKTREVCERWKKLEELTGLHQKRLEEASRFFQFGAELGDLLAWLRDVYRVVSSDDFGHDDYSSQTLLRKHHEVVEEVEKHREAVATLRRQLARLAPRHRQGVDLQIRVVEAEQLYEEVVEVATLRSQWLQDALAVYRMFGEVHACEVWLEEKEQWLERMEVPEELDEVEVVQHRW</sequence>
<protein>
    <submittedName>
        <fullName evidence="3">SPTN4 protein</fullName>
    </submittedName>
</protein>
<dbReference type="AlphaFoldDB" id="A0A7L1YED5"/>
<dbReference type="SMART" id="SM00150">
    <property type="entry name" value="SPEC"/>
    <property type="match status" value="3"/>
</dbReference>
<evidence type="ECO:0000313" key="3">
    <source>
        <dbReference type="EMBL" id="NXP19294.1"/>
    </source>
</evidence>
<keyword evidence="4" id="KW-1185">Reference proteome</keyword>
<dbReference type="SUPFAM" id="SSF46966">
    <property type="entry name" value="Spectrin repeat"/>
    <property type="match status" value="3"/>
</dbReference>
<dbReference type="Proteomes" id="UP000580825">
    <property type="component" value="Unassembled WGS sequence"/>
</dbReference>
<feature type="non-terminal residue" evidence="3">
    <location>
        <position position="1"/>
    </location>
</feature>
<dbReference type="Pfam" id="PF00435">
    <property type="entry name" value="Spectrin"/>
    <property type="match status" value="3"/>
</dbReference>
<evidence type="ECO:0000313" key="4">
    <source>
        <dbReference type="Proteomes" id="UP000580825"/>
    </source>
</evidence>
<dbReference type="PANTHER" id="PTHR11915">
    <property type="entry name" value="SPECTRIN/FILAMIN RELATED CYTOSKELETAL PROTEIN"/>
    <property type="match status" value="1"/>
</dbReference>
<proteinExistence type="predicted"/>
<dbReference type="Gene3D" id="1.20.58.60">
    <property type="match status" value="2"/>
</dbReference>
<comment type="caution">
    <text evidence="3">The sequence shown here is derived from an EMBL/GenBank/DDBJ whole genome shotgun (WGS) entry which is preliminary data.</text>
</comment>
<evidence type="ECO:0000256" key="1">
    <source>
        <dbReference type="ARBA" id="ARBA00022737"/>
    </source>
</evidence>
<organism evidence="3 4">
    <name type="scientific">Scytalopus superciliaris</name>
    <dbReference type="NCBI Taxonomy" id="312124"/>
    <lineage>
        <taxon>Eukaryota</taxon>
        <taxon>Metazoa</taxon>
        <taxon>Chordata</taxon>
        <taxon>Craniata</taxon>
        <taxon>Vertebrata</taxon>
        <taxon>Euteleostomi</taxon>
        <taxon>Archelosauria</taxon>
        <taxon>Archosauria</taxon>
        <taxon>Dinosauria</taxon>
        <taxon>Saurischia</taxon>
        <taxon>Theropoda</taxon>
        <taxon>Coelurosauria</taxon>
        <taxon>Aves</taxon>
        <taxon>Neognathae</taxon>
        <taxon>Neoaves</taxon>
        <taxon>Telluraves</taxon>
        <taxon>Australaves</taxon>
        <taxon>Passeriformes</taxon>
        <taxon>Rhinocryptidae</taxon>
        <taxon>Scytalopus</taxon>
    </lineage>
</organism>
<reference evidence="3 4" key="1">
    <citation type="submission" date="2019-09" db="EMBL/GenBank/DDBJ databases">
        <title>Bird 10,000 Genomes (B10K) Project - Family phase.</title>
        <authorList>
            <person name="Zhang G."/>
        </authorList>
    </citation>
    <scope>NUCLEOTIDE SEQUENCE [LARGE SCALE GENOMIC DNA]</scope>
    <source>
        <strain evidence="3">B10K-DU-002-46</strain>
        <tissue evidence="3">Muscle</tissue>
    </source>
</reference>
<gene>
    <name evidence="3" type="primary">Sptbn4</name>
    <name evidence="3" type="ORF">SCYSUP_R13306</name>
</gene>
<evidence type="ECO:0000256" key="2">
    <source>
        <dbReference type="ARBA" id="ARBA00023203"/>
    </source>
</evidence>
<keyword evidence="2" id="KW-0009">Actin-binding</keyword>
<dbReference type="InterPro" id="IPR002017">
    <property type="entry name" value="Spectrin_repeat"/>
</dbReference>
<dbReference type="InterPro" id="IPR018159">
    <property type="entry name" value="Spectrin/alpha-actinin"/>
</dbReference>
<dbReference type="GO" id="GO:0003779">
    <property type="term" value="F:actin binding"/>
    <property type="evidence" value="ECO:0007669"/>
    <property type="project" value="UniProtKB-KW"/>
</dbReference>
<keyword evidence="1" id="KW-0677">Repeat</keyword>
<feature type="non-terminal residue" evidence="3">
    <location>
        <position position="328"/>
    </location>
</feature>
<accession>A0A7L1YED5</accession>